<dbReference type="EMBL" id="BAABEO010000035">
    <property type="protein sequence ID" value="GAA3703939.1"/>
    <property type="molecule type" value="Genomic_DNA"/>
</dbReference>
<dbReference type="RefSeq" id="WP_345154583.1">
    <property type="nucleotide sequence ID" value="NZ_BAABEO010000035.1"/>
</dbReference>
<evidence type="ECO:0000313" key="2">
    <source>
        <dbReference type="Proteomes" id="UP001500752"/>
    </source>
</evidence>
<evidence type="ECO:0000313" key="1">
    <source>
        <dbReference type="EMBL" id="GAA3703939.1"/>
    </source>
</evidence>
<proteinExistence type="predicted"/>
<dbReference type="Proteomes" id="UP001500752">
    <property type="component" value="Unassembled WGS sequence"/>
</dbReference>
<sequence length="112" mass="11808">MSARPLPHALPAPAPRALAFVPEPVVPVSAHSAPRFANDWIGATLRLCPERRMVRIAAGTLEWLLAAADFDALAEAAGSLGPLAVEWNPDLGQVLVPGGHLRGGASFFRLRA</sequence>
<reference evidence="2" key="1">
    <citation type="journal article" date="2019" name="Int. J. Syst. Evol. Microbiol.">
        <title>The Global Catalogue of Microorganisms (GCM) 10K type strain sequencing project: providing services to taxonomists for standard genome sequencing and annotation.</title>
        <authorList>
            <consortium name="The Broad Institute Genomics Platform"/>
            <consortium name="The Broad Institute Genome Sequencing Center for Infectious Disease"/>
            <person name="Wu L."/>
            <person name="Ma J."/>
        </authorList>
    </citation>
    <scope>NUCLEOTIDE SEQUENCE [LARGE SCALE GENOMIC DNA]</scope>
    <source>
        <strain evidence="2">JCM 30742</strain>
    </source>
</reference>
<protein>
    <submittedName>
        <fullName evidence="1">Uncharacterized protein</fullName>
    </submittedName>
</protein>
<organism evidence="1 2">
    <name type="scientific">Arthrobacter ginkgonis</name>
    <dbReference type="NCBI Taxonomy" id="1630594"/>
    <lineage>
        <taxon>Bacteria</taxon>
        <taxon>Bacillati</taxon>
        <taxon>Actinomycetota</taxon>
        <taxon>Actinomycetes</taxon>
        <taxon>Micrococcales</taxon>
        <taxon>Micrococcaceae</taxon>
        <taxon>Arthrobacter</taxon>
    </lineage>
</organism>
<accession>A0ABP7DFV6</accession>
<comment type="caution">
    <text evidence="1">The sequence shown here is derived from an EMBL/GenBank/DDBJ whole genome shotgun (WGS) entry which is preliminary data.</text>
</comment>
<keyword evidence="2" id="KW-1185">Reference proteome</keyword>
<gene>
    <name evidence="1" type="ORF">GCM10023081_45390</name>
</gene>
<name>A0ABP7DFV6_9MICC</name>